<gene>
    <name evidence="1" type="ORF">QFC21_003620</name>
</gene>
<evidence type="ECO:0000313" key="1">
    <source>
        <dbReference type="EMBL" id="KAJ9100576.1"/>
    </source>
</evidence>
<protein>
    <submittedName>
        <fullName evidence="1">Uncharacterized protein</fullName>
    </submittedName>
</protein>
<accession>A0ACC2VP73</accession>
<evidence type="ECO:0000313" key="2">
    <source>
        <dbReference type="Proteomes" id="UP001227268"/>
    </source>
</evidence>
<keyword evidence="2" id="KW-1185">Reference proteome</keyword>
<name>A0ACC2VP73_9TREE</name>
<dbReference type="EMBL" id="JASBWT010000011">
    <property type="protein sequence ID" value="KAJ9100576.1"/>
    <property type="molecule type" value="Genomic_DNA"/>
</dbReference>
<reference evidence="1" key="1">
    <citation type="submission" date="2023-04" db="EMBL/GenBank/DDBJ databases">
        <title>Draft Genome sequencing of Naganishia species isolated from polar environments using Oxford Nanopore Technology.</title>
        <authorList>
            <person name="Leo P."/>
            <person name="Venkateswaran K."/>
        </authorList>
    </citation>
    <scope>NUCLEOTIDE SEQUENCE</scope>
    <source>
        <strain evidence="1">MNA-CCFEE 5423</strain>
    </source>
</reference>
<proteinExistence type="predicted"/>
<dbReference type="Proteomes" id="UP001227268">
    <property type="component" value="Unassembled WGS sequence"/>
</dbReference>
<organism evidence="1 2">
    <name type="scientific">Naganishia friedmannii</name>
    <dbReference type="NCBI Taxonomy" id="89922"/>
    <lineage>
        <taxon>Eukaryota</taxon>
        <taxon>Fungi</taxon>
        <taxon>Dikarya</taxon>
        <taxon>Basidiomycota</taxon>
        <taxon>Agaricomycotina</taxon>
        <taxon>Tremellomycetes</taxon>
        <taxon>Filobasidiales</taxon>
        <taxon>Filobasidiaceae</taxon>
        <taxon>Naganishia</taxon>
    </lineage>
</organism>
<sequence>MAPAATPTPFGTTPTAFLSQSSVAAAFATIHPSPSNSPLPVHFPFANVPVARWPEQYGLKKRESSSDAANDELYPTCAYQWLQACLAVTCASAEKWNSAYSYIQAYCSAFAVPLPSSSVKLLPTLVYGVAPQADPTATMAQDGSQPRPTVYYTRTATTITVDVIMGSICAALLAIAFATGAYNIRKLYKAEQTQSQLDSRPFAQAGTSMSHVKSYNNFEFDPTRTTGTGRSAFAVGPTTGGRRGHNLTHLDASAFNSVPAVTPRDDKIHVHTTTTINSMSSNPGGFPHGAGGGSGSGSNSSAGDHVPLSGDSTIHLNDEMSTLPVLKRYSAQAVKFVIDEEEDDDSDKDEKPKEKKFFSNRENRI</sequence>
<comment type="caution">
    <text evidence="1">The sequence shown here is derived from an EMBL/GenBank/DDBJ whole genome shotgun (WGS) entry which is preliminary data.</text>
</comment>